<evidence type="ECO:0000313" key="3">
    <source>
        <dbReference type="Proteomes" id="UP001174691"/>
    </source>
</evidence>
<feature type="compositionally biased region" description="Polar residues" evidence="1">
    <location>
        <begin position="52"/>
        <end position="63"/>
    </location>
</feature>
<dbReference type="AlphaFoldDB" id="A0AA38RDA6"/>
<evidence type="ECO:0000256" key="1">
    <source>
        <dbReference type="SAM" id="MobiDB-lite"/>
    </source>
</evidence>
<reference evidence="2" key="1">
    <citation type="submission" date="2022-07" db="EMBL/GenBank/DDBJ databases">
        <title>Fungi with potential for degradation of polypropylene.</title>
        <authorList>
            <person name="Gostincar C."/>
        </authorList>
    </citation>
    <scope>NUCLEOTIDE SEQUENCE</scope>
    <source>
        <strain evidence="2">EXF-13287</strain>
    </source>
</reference>
<evidence type="ECO:0000313" key="2">
    <source>
        <dbReference type="EMBL" id="KAJ9133201.1"/>
    </source>
</evidence>
<dbReference type="EMBL" id="JANBVN010000207">
    <property type="protein sequence ID" value="KAJ9133201.1"/>
    <property type="molecule type" value="Genomic_DNA"/>
</dbReference>
<gene>
    <name evidence="2" type="ORF">NKR19_g9152</name>
</gene>
<sequence length="140" mass="14919">MATPTPIAIYGRDAKIAEAIRAKLLPDIDVVHTCLTLPQAESELPPLCAGDLTTSPSSGLGSNASEPPESSRRRVPRAVFFGGGVPEEEMERVERLVRDKAGGEGVQFLRVTREEVLAAGATGPDPEVIARIYREKVAGL</sequence>
<keyword evidence="3" id="KW-1185">Reference proteome</keyword>
<comment type="caution">
    <text evidence="2">The sequence shown here is derived from an EMBL/GenBank/DDBJ whole genome shotgun (WGS) entry which is preliminary data.</text>
</comment>
<protein>
    <submittedName>
        <fullName evidence="2">Uncharacterized protein</fullName>
    </submittedName>
</protein>
<proteinExistence type="predicted"/>
<name>A0AA38RDA6_9PEZI</name>
<dbReference type="Proteomes" id="UP001174691">
    <property type="component" value="Unassembled WGS sequence"/>
</dbReference>
<feature type="region of interest" description="Disordered" evidence="1">
    <location>
        <begin position="44"/>
        <end position="75"/>
    </location>
</feature>
<organism evidence="2 3">
    <name type="scientific">Coniochaeta hoffmannii</name>
    <dbReference type="NCBI Taxonomy" id="91930"/>
    <lineage>
        <taxon>Eukaryota</taxon>
        <taxon>Fungi</taxon>
        <taxon>Dikarya</taxon>
        <taxon>Ascomycota</taxon>
        <taxon>Pezizomycotina</taxon>
        <taxon>Sordariomycetes</taxon>
        <taxon>Sordariomycetidae</taxon>
        <taxon>Coniochaetales</taxon>
        <taxon>Coniochaetaceae</taxon>
        <taxon>Coniochaeta</taxon>
    </lineage>
</organism>
<accession>A0AA38RDA6</accession>